<dbReference type="SUPFAM" id="SSF90123">
    <property type="entry name" value="ABC transporter transmembrane region"/>
    <property type="match status" value="2"/>
</dbReference>
<keyword evidence="15" id="KW-1185">Reference proteome</keyword>
<dbReference type="EMBL" id="MVBO01000100">
    <property type="protein sequence ID" value="OZJ03176.1"/>
    <property type="molecule type" value="Genomic_DNA"/>
</dbReference>
<dbReference type="CDD" id="cd03250">
    <property type="entry name" value="ABCC_MRP_domain1"/>
    <property type="match status" value="1"/>
</dbReference>
<dbReference type="Pfam" id="PF00005">
    <property type="entry name" value="ABC_tran"/>
    <property type="match status" value="2"/>
</dbReference>
<dbReference type="FunFam" id="3.40.50.300:FF:000565">
    <property type="entry name" value="ABC bile acid transporter"/>
    <property type="match status" value="1"/>
</dbReference>
<dbReference type="PROSITE" id="PS00211">
    <property type="entry name" value="ABC_TRANSPORTER_1"/>
    <property type="match status" value="2"/>
</dbReference>
<feature type="transmembrane region" description="Helical" evidence="11">
    <location>
        <begin position="577"/>
        <end position="603"/>
    </location>
</feature>
<keyword evidence="4" id="KW-0677">Repeat</keyword>
<evidence type="ECO:0000313" key="14">
    <source>
        <dbReference type="EMBL" id="OZJ03176.1"/>
    </source>
</evidence>
<dbReference type="FunFam" id="3.40.50.300:FF:000825">
    <property type="entry name" value="ABC bile acid transporter"/>
    <property type="match status" value="1"/>
</dbReference>
<evidence type="ECO:0000256" key="2">
    <source>
        <dbReference type="ARBA" id="ARBA00022448"/>
    </source>
</evidence>
<dbReference type="PROSITE" id="PS50893">
    <property type="entry name" value="ABC_TRANSPORTER_2"/>
    <property type="match status" value="2"/>
</dbReference>
<dbReference type="GO" id="GO:0005524">
    <property type="term" value="F:ATP binding"/>
    <property type="evidence" value="ECO:0007669"/>
    <property type="project" value="UniProtKB-KW"/>
</dbReference>
<evidence type="ECO:0000256" key="5">
    <source>
        <dbReference type="ARBA" id="ARBA00022741"/>
    </source>
</evidence>
<feature type="transmembrane region" description="Helical" evidence="11">
    <location>
        <begin position="505"/>
        <end position="525"/>
    </location>
</feature>
<evidence type="ECO:0000256" key="3">
    <source>
        <dbReference type="ARBA" id="ARBA00022692"/>
    </source>
</evidence>
<dbReference type="Pfam" id="PF00664">
    <property type="entry name" value="ABC_membrane"/>
    <property type="match status" value="2"/>
</dbReference>
<feature type="transmembrane region" description="Helical" evidence="11">
    <location>
        <begin position="99"/>
        <end position="120"/>
    </location>
</feature>
<feature type="transmembrane region" description="Helical" evidence="11">
    <location>
        <begin position="1131"/>
        <end position="1156"/>
    </location>
</feature>
<feature type="transmembrane region" description="Helical" evidence="11">
    <location>
        <begin position="1212"/>
        <end position="1245"/>
    </location>
</feature>
<keyword evidence="8 11" id="KW-0472">Membrane</keyword>
<feature type="transmembrane region" description="Helical" evidence="11">
    <location>
        <begin position="1023"/>
        <end position="1043"/>
    </location>
</feature>
<feature type="transmembrane region" description="Helical" evidence="11">
    <location>
        <begin position="132"/>
        <end position="152"/>
    </location>
</feature>
<dbReference type="GO" id="GO:0016887">
    <property type="term" value="F:ATP hydrolysis activity"/>
    <property type="evidence" value="ECO:0007669"/>
    <property type="project" value="InterPro"/>
</dbReference>
<evidence type="ECO:0000259" key="13">
    <source>
        <dbReference type="PROSITE" id="PS50929"/>
    </source>
</evidence>
<sequence>MATSPMPTLPPSVVDVLKPSTIPLFVTGASILYIGVVEVSKKVNQARHRRGPIALPNDDGREDGRSVDEAAYIGGDDIDQGPLLPPQPLLQRIERMRNVLTVISPVGAITSLVAAIWTIFDGLHEPFADSRAATQWIAFGVWMYTLVLHILAKLHKLPWALVTGHTCMTLVVLFLCLFYSDMKAYQDWKGIHALGLESTSIPEMSAVVWFGFMIAETGLTAIGMIVAGLTPRELDPEMVLQTGMRYSNEKHALPGEATSSFFGWVIFSWMNPTIHLGNQKVLQSNDLPELLPENRAKPLWDRFKRTSPASRLVRRLWYFNQLDFAGVVSFSFIQTFMDFTTPYFLNKILTYVNNPGSTTKETAALYVFGMLIAQIGKTVFASQMFYLTRRIDIRGKGYLNSELYGKALKIRDVSGLVSAAAATSGIGAKDTKDDQKDAQKKDDKKDKKNSANSQPANVGKIVNLMSVDTNRVTGCMSFIHILVGAPMSLIIGGFLLYQLLGWSSLVGMAMLFVTMPLNSMTSRLFRKLQKLLMEARDERVSQTNEIFQAIRMIKFFAWERTFAKKVMKARDAELRRVIHTYIVHVLFFLLFQAAPLLVTLLSFLCYTKAQGGELTAPIAFTAILLFERLRFPLNALPQVIVAVVNAGVSLERIAQFLEEGEIDSARQTITERDGNGQYKIALENVTAQWYSADGDKDDADADADTREGTLDTNRFYVKDISATFPVGELSIVCGPTGSGKSALLMALLGELDILSGKVFLPRRAPFSKKTVDPTTGYVTDGVAYVPQQAWLQNATIKNNILFGEPFDAERYEEVLQVCALKRDLEILDDGDETEIGEKGITLSGGQKQRVSLARAVYSRAQHVLMDDCLSAVDSHTGKWIYEKCIIGPLMKGRTQILVTHHVGLCLPGAKYLVQMLDGQVKHADGVTALRLTDRLKDILDSDEIESTPVSETQSVSEGSSDTIVENVTLENVENSAGEESDETQTTDGKPVGGQIKRRRSLPHVLVKDEVRQEGRVKWQIYKLYFSASGGIIFWGLVVLMHGLSRFANIGENWWLRQWANAYGEADSGVSTTMSAFGSFDGYMRLRAQPFDAVRYTHTEGSWIAYPFNMLGDYAKDNVTIFKFSGHLNVDYYISIYALICFGELLINVLTDVVVYIGSLKASRKLYEDLMYAVVRAPLRFFDTTPVGRIMTRFSRDFEVIDSNLAPTCNTMLMYLIACGSIIAVITFITPMFLFSAIFIVAIFAWVGKRYLTTSRELKRLDSVTKAPIYSQFGETIVGVPVVRAFGAQAEFMEEMLRRLDNGNRPYYWLWNANRWLSVRCDTLGAFVAFFAGAFIVFGNGAIDAGLAGISLLYALSFVNSMNWVIRVYTQLEMDLNSVERVQEYMSMPQEQITGAIEPPAAWPQEGKIEVDNLVIQYAPDLERVIRNITFSVDPQSKVGVVGRTGSGKSTLASSLFRFVDPTEGKIVIDGVDITTIGVEDLRSRLTIIPQDPVLFSGTLRSNLDPFNVHEDSQIWEALRRVHLIEGDEDMAEGTTRHVAFSSLDNLVSEGGGNYSHGQRQLLCLARALLRNSKIIVMDEATASVDFSTDQKIQKTIREEFSESTLVCIAHRLRTIIDYNKVLVLDHGVIAEYDTPYNLLTGKKYSIFKDMCMKSGEFDLLMEMAYARHNDV</sequence>
<feature type="transmembrane region" description="Helical" evidence="11">
    <location>
        <begin position="20"/>
        <end position="40"/>
    </location>
</feature>
<dbReference type="PANTHER" id="PTHR24223:SF353">
    <property type="entry name" value="ABC TRANSPORTER ATP-BINDING PROTEIN_PERMEASE VMR1-RELATED"/>
    <property type="match status" value="1"/>
</dbReference>
<dbReference type="GO" id="GO:0140359">
    <property type="term" value="F:ABC-type transporter activity"/>
    <property type="evidence" value="ECO:0007669"/>
    <property type="project" value="InterPro"/>
</dbReference>
<evidence type="ECO:0000256" key="9">
    <source>
        <dbReference type="ARBA" id="ARBA00023180"/>
    </source>
</evidence>
<organism evidence="14 15">
    <name type="scientific">Bifiguratus adelaidae</name>
    <dbReference type="NCBI Taxonomy" id="1938954"/>
    <lineage>
        <taxon>Eukaryota</taxon>
        <taxon>Fungi</taxon>
        <taxon>Fungi incertae sedis</taxon>
        <taxon>Mucoromycota</taxon>
        <taxon>Mucoromycotina</taxon>
        <taxon>Endogonomycetes</taxon>
        <taxon>Endogonales</taxon>
        <taxon>Endogonales incertae sedis</taxon>
        <taxon>Bifiguratus</taxon>
    </lineage>
</organism>
<proteinExistence type="predicted"/>
<evidence type="ECO:0000256" key="10">
    <source>
        <dbReference type="SAM" id="MobiDB-lite"/>
    </source>
</evidence>
<evidence type="ECO:0000256" key="4">
    <source>
        <dbReference type="ARBA" id="ARBA00022737"/>
    </source>
</evidence>
<dbReference type="CDD" id="cd03244">
    <property type="entry name" value="ABCC_MRP_domain2"/>
    <property type="match status" value="1"/>
</dbReference>
<keyword evidence="6" id="KW-0067">ATP-binding</keyword>
<dbReference type="InterPro" id="IPR011527">
    <property type="entry name" value="ABC1_TM_dom"/>
</dbReference>
<dbReference type="PANTHER" id="PTHR24223">
    <property type="entry name" value="ATP-BINDING CASSETTE SUB-FAMILY C"/>
    <property type="match status" value="1"/>
</dbReference>
<keyword evidence="2" id="KW-0813">Transport</keyword>
<dbReference type="InterPro" id="IPR017871">
    <property type="entry name" value="ABC_transporter-like_CS"/>
</dbReference>
<evidence type="ECO:0000259" key="12">
    <source>
        <dbReference type="PROSITE" id="PS50893"/>
    </source>
</evidence>
<evidence type="ECO:0000256" key="6">
    <source>
        <dbReference type="ARBA" id="ARBA00022840"/>
    </source>
</evidence>
<dbReference type="GO" id="GO:0000329">
    <property type="term" value="C:fungal-type vacuole membrane"/>
    <property type="evidence" value="ECO:0007669"/>
    <property type="project" value="TreeGrafter"/>
</dbReference>
<keyword evidence="7 11" id="KW-1133">Transmembrane helix</keyword>
<feature type="domain" description="ABC transporter" evidence="12">
    <location>
        <begin position="680"/>
        <end position="942"/>
    </location>
</feature>
<protein>
    <submittedName>
        <fullName evidence="14">Uncharacterized protein</fullName>
    </submittedName>
</protein>
<dbReference type="InterPro" id="IPR003593">
    <property type="entry name" value="AAA+_ATPase"/>
</dbReference>
<dbReference type="CDD" id="cd18604">
    <property type="entry name" value="ABC_6TM_VMR1_D2_like"/>
    <property type="match status" value="1"/>
</dbReference>
<comment type="subcellular location">
    <subcellularLocation>
        <location evidence="1">Membrane</location>
        <topology evidence="1">Multi-pass membrane protein</topology>
    </subcellularLocation>
</comment>
<feature type="domain" description="ABC transporter" evidence="12">
    <location>
        <begin position="1408"/>
        <end position="1651"/>
    </location>
</feature>
<name>A0A261XXT0_9FUNG</name>
<feature type="domain" description="ABC transmembrane type-1" evidence="13">
    <location>
        <begin position="325"/>
        <end position="645"/>
    </location>
</feature>
<keyword evidence="5" id="KW-0547">Nucleotide-binding</keyword>
<feature type="transmembrane region" description="Helical" evidence="11">
    <location>
        <begin position="159"/>
        <end position="180"/>
    </location>
</feature>
<dbReference type="OrthoDB" id="6500128at2759"/>
<evidence type="ECO:0000313" key="15">
    <source>
        <dbReference type="Proteomes" id="UP000242875"/>
    </source>
</evidence>
<keyword evidence="3 11" id="KW-0812">Transmembrane</keyword>
<dbReference type="SUPFAM" id="SSF52540">
    <property type="entry name" value="P-loop containing nucleoside triphosphate hydrolases"/>
    <property type="match status" value="2"/>
</dbReference>
<comment type="caution">
    <text evidence="14">The sequence shown here is derived from an EMBL/GenBank/DDBJ whole genome shotgun (WGS) entry which is preliminary data.</text>
</comment>
<keyword evidence="9" id="KW-0325">Glycoprotein</keyword>
<dbReference type="Gene3D" id="3.40.50.300">
    <property type="entry name" value="P-loop containing nucleotide triphosphate hydrolases"/>
    <property type="match status" value="2"/>
</dbReference>
<dbReference type="Gene3D" id="1.20.1560.10">
    <property type="entry name" value="ABC transporter type 1, transmembrane domain"/>
    <property type="match status" value="2"/>
</dbReference>
<reference evidence="14 15" key="1">
    <citation type="journal article" date="2017" name="Mycologia">
        <title>Bifiguratus adelaidae, gen. et sp. nov., a new member of Mucoromycotina in endophytic and soil-dwelling habitats.</title>
        <authorList>
            <person name="Torres-Cruz T.J."/>
            <person name="Billingsley Tobias T.L."/>
            <person name="Almatruk M."/>
            <person name="Hesse C."/>
            <person name="Kuske C.R."/>
            <person name="Desiro A."/>
            <person name="Benucci G.M."/>
            <person name="Bonito G."/>
            <person name="Stajich J.E."/>
            <person name="Dunlap C."/>
            <person name="Arnold A.E."/>
            <person name="Porras-Alfaro A."/>
        </authorList>
    </citation>
    <scope>NUCLEOTIDE SEQUENCE [LARGE SCALE GENOMIC DNA]</scope>
    <source>
        <strain evidence="14 15">AZ0501</strain>
    </source>
</reference>
<feature type="region of interest" description="Disordered" evidence="10">
    <location>
        <begin position="971"/>
        <end position="994"/>
    </location>
</feature>
<feature type="transmembrane region" description="Helical" evidence="11">
    <location>
        <begin position="1316"/>
        <end position="1337"/>
    </location>
</feature>
<evidence type="ECO:0000256" key="11">
    <source>
        <dbReference type="SAM" id="Phobius"/>
    </source>
</evidence>
<evidence type="ECO:0000256" key="7">
    <source>
        <dbReference type="ARBA" id="ARBA00022989"/>
    </source>
</evidence>
<dbReference type="InterPro" id="IPR050173">
    <property type="entry name" value="ABC_transporter_C-like"/>
</dbReference>
<feature type="region of interest" description="Disordered" evidence="10">
    <location>
        <begin position="427"/>
        <end position="455"/>
    </location>
</feature>
<dbReference type="SMART" id="SM00382">
    <property type="entry name" value="AAA"/>
    <property type="match status" value="2"/>
</dbReference>
<dbReference type="Proteomes" id="UP000242875">
    <property type="component" value="Unassembled WGS sequence"/>
</dbReference>
<evidence type="ECO:0000256" key="1">
    <source>
        <dbReference type="ARBA" id="ARBA00004141"/>
    </source>
</evidence>
<feature type="transmembrane region" description="Helical" evidence="11">
    <location>
        <begin position="324"/>
        <end position="345"/>
    </location>
</feature>
<feature type="transmembrane region" description="Helical" evidence="11">
    <location>
        <begin position="206"/>
        <end position="229"/>
    </location>
</feature>
<feature type="domain" description="ABC transmembrane type-1" evidence="13">
    <location>
        <begin position="1132"/>
        <end position="1373"/>
    </location>
</feature>
<dbReference type="CDD" id="cd18596">
    <property type="entry name" value="ABC_6TM_VMR1_D1_like"/>
    <property type="match status" value="1"/>
</dbReference>
<feature type="transmembrane region" description="Helical" evidence="11">
    <location>
        <begin position="365"/>
        <end position="387"/>
    </location>
</feature>
<dbReference type="InterPro" id="IPR036640">
    <property type="entry name" value="ABC1_TM_sf"/>
</dbReference>
<dbReference type="PROSITE" id="PS50929">
    <property type="entry name" value="ABC_TM1F"/>
    <property type="match status" value="2"/>
</dbReference>
<dbReference type="InterPro" id="IPR003439">
    <property type="entry name" value="ABC_transporter-like_ATP-bd"/>
</dbReference>
<dbReference type="InterPro" id="IPR027417">
    <property type="entry name" value="P-loop_NTPase"/>
</dbReference>
<accession>A0A261XXT0</accession>
<gene>
    <name evidence="14" type="ORF">BZG36_04070</name>
</gene>
<feature type="transmembrane region" description="Helical" evidence="11">
    <location>
        <begin position="478"/>
        <end position="499"/>
    </location>
</feature>
<evidence type="ECO:0000256" key="8">
    <source>
        <dbReference type="ARBA" id="ARBA00023136"/>
    </source>
</evidence>
<feature type="compositionally biased region" description="Basic and acidic residues" evidence="10">
    <location>
        <begin position="429"/>
        <end position="449"/>
    </location>
</feature>